<dbReference type="AlphaFoldDB" id="A0A369LI51"/>
<dbReference type="GO" id="GO:0015297">
    <property type="term" value="F:antiporter activity"/>
    <property type="evidence" value="ECO:0007669"/>
    <property type="project" value="InterPro"/>
</dbReference>
<dbReference type="InterPro" id="IPR052031">
    <property type="entry name" value="Membrane_Transporter-Flippase"/>
</dbReference>
<evidence type="ECO:0000256" key="6">
    <source>
        <dbReference type="ARBA" id="ARBA00023136"/>
    </source>
</evidence>
<evidence type="ECO:0000256" key="2">
    <source>
        <dbReference type="ARBA" id="ARBA00022448"/>
    </source>
</evidence>
<keyword evidence="5 8" id="KW-1133">Transmembrane helix</keyword>
<evidence type="ECO:0000256" key="3">
    <source>
        <dbReference type="ARBA" id="ARBA00022475"/>
    </source>
</evidence>
<dbReference type="GO" id="GO:0042910">
    <property type="term" value="F:xenobiotic transmembrane transporter activity"/>
    <property type="evidence" value="ECO:0007669"/>
    <property type="project" value="InterPro"/>
</dbReference>
<dbReference type="GO" id="GO:0005886">
    <property type="term" value="C:plasma membrane"/>
    <property type="evidence" value="ECO:0007669"/>
    <property type="project" value="UniProtKB-SubCell"/>
</dbReference>
<dbReference type="PANTHER" id="PTHR43549">
    <property type="entry name" value="MULTIDRUG RESISTANCE PROTEIN YPNP-RELATED"/>
    <property type="match status" value="1"/>
</dbReference>
<gene>
    <name evidence="9" type="ORF">C1881_07440</name>
</gene>
<comment type="caution">
    <text evidence="9">The sequence shown here is derived from an EMBL/GenBank/DDBJ whole genome shotgun (WGS) entry which is preliminary data.</text>
</comment>
<evidence type="ECO:0000313" key="10">
    <source>
        <dbReference type="Proteomes" id="UP000253975"/>
    </source>
</evidence>
<keyword evidence="6 8" id="KW-0472">Membrane</keyword>
<feature type="transmembrane region" description="Helical" evidence="8">
    <location>
        <begin position="32"/>
        <end position="53"/>
    </location>
</feature>
<evidence type="ECO:0000256" key="7">
    <source>
        <dbReference type="SAM" id="MobiDB-lite"/>
    </source>
</evidence>
<dbReference type="RefSeq" id="WP_114615896.1">
    <property type="nucleotide sequence ID" value="NZ_PPTO01000011.1"/>
</dbReference>
<dbReference type="PANTHER" id="PTHR43549:SF3">
    <property type="entry name" value="MULTIDRUG RESISTANCE PROTEIN YPNP-RELATED"/>
    <property type="match status" value="1"/>
</dbReference>
<dbReference type="CDD" id="cd13138">
    <property type="entry name" value="MATE_yoeA_like"/>
    <property type="match status" value="1"/>
</dbReference>
<dbReference type="PIRSF" id="PIRSF006603">
    <property type="entry name" value="DinF"/>
    <property type="match status" value="1"/>
</dbReference>
<evidence type="ECO:0000256" key="4">
    <source>
        <dbReference type="ARBA" id="ARBA00022692"/>
    </source>
</evidence>
<feature type="transmembrane region" description="Helical" evidence="8">
    <location>
        <begin position="307"/>
        <end position="329"/>
    </location>
</feature>
<feature type="transmembrane region" description="Helical" evidence="8">
    <location>
        <begin position="73"/>
        <end position="104"/>
    </location>
</feature>
<evidence type="ECO:0000256" key="8">
    <source>
        <dbReference type="SAM" id="Phobius"/>
    </source>
</evidence>
<reference evidence="9 10" key="1">
    <citation type="journal article" date="2018" name="Elife">
        <title>Discovery and characterization of a prevalent human gut bacterial enzyme sufficient for the inactivation of a family of plant toxins.</title>
        <authorList>
            <person name="Koppel N."/>
            <person name="Bisanz J.E."/>
            <person name="Pandelia M.E."/>
            <person name="Turnbaugh P.J."/>
            <person name="Balskus E.P."/>
        </authorList>
    </citation>
    <scope>NUCLEOTIDE SEQUENCE [LARGE SCALE GENOMIC DNA]</scope>
    <source>
        <strain evidence="9 10">OB21 GAM31</strain>
    </source>
</reference>
<evidence type="ECO:0000313" key="9">
    <source>
        <dbReference type="EMBL" id="RDB57805.1"/>
    </source>
</evidence>
<organism evidence="9 10">
    <name type="scientific">Slackia isoflavoniconvertens</name>
    <dbReference type="NCBI Taxonomy" id="572010"/>
    <lineage>
        <taxon>Bacteria</taxon>
        <taxon>Bacillati</taxon>
        <taxon>Actinomycetota</taxon>
        <taxon>Coriobacteriia</taxon>
        <taxon>Eggerthellales</taxon>
        <taxon>Eggerthellaceae</taxon>
        <taxon>Slackia</taxon>
    </lineage>
</organism>
<name>A0A369LI51_9ACTN</name>
<dbReference type="EMBL" id="PPTO01000011">
    <property type="protein sequence ID" value="RDB57805.1"/>
    <property type="molecule type" value="Genomic_DNA"/>
</dbReference>
<sequence>MSTTDNTASASPELEATKTPARPKRTNSIDMLHGPLLGKLIIFAVPLALSSIISQLFNSADAVVAGRFINSGALAAVGGVAPVISLLIGLFVGLSVGANVAIAIRIGHGRMDLVKNAVQTTAVLTLVCGALLTVVGMLITGPILDAIGMPAEATEEAAWYLRIYFAGSVFFLAYNFGSAVLRAKGDTRRPLYALAAAMLLNVVLNVIAVTVFNAGVIGIAIATDISNALSAAIVIRMLLHEEDAFRLEPRRLAVDRKALKMILYIGLPSGLQSMVFSFSNVIIQAAINSFGADSTAGSAATMNYEYYTYFFVSAFSQAAVTFIGQNFAAGNLKRCDSIVRICMAAAVLSALTLSAIFVGLGNISLGAFTTEAGALGYGTIRMWHVELLECMTSTYEVTAGAMRGMGWSVLPTIVVIVGSCLLRIAFIFWVFPSMNDYTSLMNIYPITWIVTGTTMIALFFFARHRAYAGVRQAQAQAAKHHKIAEI</sequence>
<feature type="transmembrane region" description="Helical" evidence="8">
    <location>
        <begin position="217"/>
        <end position="240"/>
    </location>
</feature>
<dbReference type="InterPro" id="IPR048279">
    <property type="entry name" value="MdtK-like"/>
</dbReference>
<dbReference type="NCBIfam" id="TIGR00797">
    <property type="entry name" value="matE"/>
    <property type="match status" value="1"/>
</dbReference>
<proteinExistence type="predicted"/>
<protein>
    <submittedName>
        <fullName evidence="9">MATE family efflux transporter</fullName>
    </submittedName>
</protein>
<feature type="compositionally biased region" description="Polar residues" evidence="7">
    <location>
        <begin position="1"/>
        <end position="10"/>
    </location>
</feature>
<feature type="transmembrane region" description="Helical" evidence="8">
    <location>
        <begin position="159"/>
        <end position="179"/>
    </location>
</feature>
<feature type="transmembrane region" description="Helical" evidence="8">
    <location>
        <begin position="443"/>
        <end position="462"/>
    </location>
</feature>
<evidence type="ECO:0000256" key="5">
    <source>
        <dbReference type="ARBA" id="ARBA00022989"/>
    </source>
</evidence>
<feature type="transmembrane region" description="Helical" evidence="8">
    <location>
        <begin position="409"/>
        <end position="431"/>
    </location>
</feature>
<feature type="transmembrane region" description="Helical" evidence="8">
    <location>
        <begin position="191"/>
        <end position="211"/>
    </location>
</feature>
<keyword evidence="3" id="KW-1003">Cell membrane</keyword>
<dbReference type="Pfam" id="PF01554">
    <property type="entry name" value="MatE"/>
    <property type="match status" value="2"/>
</dbReference>
<feature type="transmembrane region" description="Helical" evidence="8">
    <location>
        <begin position="341"/>
        <end position="360"/>
    </location>
</feature>
<feature type="transmembrane region" description="Helical" evidence="8">
    <location>
        <begin position="116"/>
        <end position="139"/>
    </location>
</feature>
<feature type="region of interest" description="Disordered" evidence="7">
    <location>
        <begin position="1"/>
        <end position="27"/>
    </location>
</feature>
<evidence type="ECO:0000256" key="1">
    <source>
        <dbReference type="ARBA" id="ARBA00004651"/>
    </source>
</evidence>
<accession>A0A369LI51</accession>
<keyword evidence="2" id="KW-0813">Transport</keyword>
<feature type="transmembrane region" description="Helical" evidence="8">
    <location>
        <begin position="261"/>
        <end position="287"/>
    </location>
</feature>
<dbReference type="InterPro" id="IPR002528">
    <property type="entry name" value="MATE_fam"/>
</dbReference>
<comment type="subcellular location">
    <subcellularLocation>
        <location evidence="1">Cell membrane</location>
        <topology evidence="1">Multi-pass membrane protein</topology>
    </subcellularLocation>
</comment>
<dbReference type="Proteomes" id="UP000253975">
    <property type="component" value="Unassembled WGS sequence"/>
</dbReference>
<keyword evidence="4 8" id="KW-0812">Transmembrane</keyword>